<dbReference type="SMART" id="SM00530">
    <property type="entry name" value="HTH_XRE"/>
    <property type="match status" value="1"/>
</dbReference>
<dbReference type="SUPFAM" id="SSF47413">
    <property type="entry name" value="lambda repressor-like DNA-binding domains"/>
    <property type="match status" value="1"/>
</dbReference>
<dbReference type="PANTHER" id="PTHR46797:SF1">
    <property type="entry name" value="METHYLPHOSPHONATE SYNTHASE"/>
    <property type="match status" value="1"/>
</dbReference>
<protein>
    <submittedName>
        <fullName evidence="3">Helix-turn-helix domain protein</fullName>
    </submittedName>
</protein>
<gene>
    <name evidence="3" type="ORF">Strvi_8567</name>
</gene>
<proteinExistence type="predicted"/>
<evidence type="ECO:0000313" key="3">
    <source>
        <dbReference type="EMBL" id="AEM87876.1"/>
    </source>
</evidence>
<dbReference type="AlphaFoldDB" id="G2P137"/>
<dbReference type="InterPro" id="IPR011990">
    <property type="entry name" value="TPR-like_helical_dom_sf"/>
</dbReference>
<dbReference type="Proteomes" id="UP000008703">
    <property type="component" value="Chromosome"/>
</dbReference>
<dbReference type="GO" id="GO:0003700">
    <property type="term" value="F:DNA-binding transcription factor activity"/>
    <property type="evidence" value="ECO:0007669"/>
    <property type="project" value="TreeGrafter"/>
</dbReference>
<dbReference type="GO" id="GO:0005829">
    <property type="term" value="C:cytosol"/>
    <property type="evidence" value="ECO:0007669"/>
    <property type="project" value="TreeGrafter"/>
</dbReference>
<dbReference type="GO" id="GO:0003677">
    <property type="term" value="F:DNA binding"/>
    <property type="evidence" value="ECO:0007669"/>
    <property type="project" value="UniProtKB-KW"/>
</dbReference>
<dbReference type="Pfam" id="PF13560">
    <property type="entry name" value="HTH_31"/>
    <property type="match status" value="1"/>
</dbReference>
<dbReference type="eggNOG" id="COG1396">
    <property type="taxonomic scope" value="Bacteria"/>
</dbReference>
<dbReference type="Gene3D" id="1.25.40.10">
    <property type="entry name" value="Tetratricopeptide repeat domain"/>
    <property type="match status" value="1"/>
</dbReference>
<accession>G2P137</accession>
<dbReference type="CDD" id="cd00093">
    <property type="entry name" value="HTH_XRE"/>
    <property type="match status" value="1"/>
</dbReference>
<feature type="domain" description="HTH cro/C1-type" evidence="2">
    <location>
        <begin position="17"/>
        <end position="71"/>
    </location>
</feature>
<keyword evidence="4" id="KW-1185">Reference proteome</keyword>
<evidence type="ECO:0000313" key="4">
    <source>
        <dbReference type="Proteomes" id="UP000008703"/>
    </source>
</evidence>
<dbReference type="InterPro" id="IPR050807">
    <property type="entry name" value="TransReg_Diox_bact_type"/>
</dbReference>
<evidence type="ECO:0000256" key="1">
    <source>
        <dbReference type="ARBA" id="ARBA00023125"/>
    </source>
</evidence>
<dbReference type="KEGG" id="svl:Strvi_8567"/>
<name>G2P137_STRV4</name>
<dbReference type="SUPFAM" id="SSF48452">
    <property type="entry name" value="TPR-like"/>
    <property type="match status" value="1"/>
</dbReference>
<dbReference type="EMBL" id="CP002994">
    <property type="protein sequence ID" value="AEM87876.1"/>
    <property type="molecule type" value="Genomic_DNA"/>
</dbReference>
<dbReference type="HOGENOM" id="CLU_033540_2_0_11"/>
<dbReference type="PROSITE" id="PS50943">
    <property type="entry name" value="HTH_CROC1"/>
    <property type="match status" value="1"/>
</dbReference>
<organism evidence="3 4">
    <name type="scientific">Streptomyces violaceusniger (strain Tu 4113)</name>
    <dbReference type="NCBI Taxonomy" id="653045"/>
    <lineage>
        <taxon>Bacteria</taxon>
        <taxon>Bacillati</taxon>
        <taxon>Actinomycetota</taxon>
        <taxon>Actinomycetes</taxon>
        <taxon>Kitasatosporales</taxon>
        <taxon>Streptomycetaceae</taxon>
        <taxon>Streptomyces</taxon>
        <taxon>Streptomyces violaceusniger group</taxon>
    </lineage>
</organism>
<dbReference type="InterPro" id="IPR001387">
    <property type="entry name" value="Cro/C1-type_HTH"/>
</dbReference>
<reference evidence="3" key="1">
    <citation type="submission" date="2011-08" db="EMBL/GenBank/DDBJ databases">
        <title>Complete sequence of chromosome of Streptomyces violaceusniger Tu 4113.</title>
        <authorList>
            <consortium name="US DOE Joint Genome Institute"/>
            <person name="Lucas S."/>
            <person name="Han J."/>
            <person name="Lapidus A."/>
            <person name="Cheng J.-F."/>
            <person name="Goodwin L."/>
            <person name="Pitluck S."/>
            <person name="Peters L."/>
            <person name="Ivanova N."/>
            <person name="Daligault H."/>
            <person name="Detter J.C."/>
            <person name="Han C."/>
            <person name="Tapia R."/>
            <person name="Land M."/>
            <person name="Hauser L."/>
            <person name="Kyrpides N."/>
            <person name="Ivanova N."/>
            <person name="Pagani I."/>
            <person name="Hagen A."/>
            <person name="Katz L."/>
            <person name="Fiedler H.-P."/>
            <person name="Keasling J."/>
            <person name="Fortman J."/>
            <person name="Woyke T."/>
        </authorList>
    </citation>
    <scope>NUCLEOTIDE SEQUENCE [LARGE SCALE GENOMIC DNA]</scope>
    <source>
        <strain evidence="3">Tu 4113</strain>
    </source>
</reference>
<keyword evidence="1" id="KW-0238">DNA-binding</keyword>
<sequence length="402" mass="44538">MGVNMPETSDQHIGARIRELRAIRDFSLAELGRRAHVSTSQLSRVENGEQPASASVLSAVARALAVDISVLHGQPYIKILQKDQLDAMVSPIGSALEAWDIELDDEPEPRSIEGLEAEIARMVRLRLEANFTETAKGLPGLITEVASVVRRYDSPGRDRERAYALLTEVSRTAASIAYRLGYADLARLAVARMGSAARESGDPCLVAIERFERAAITHGSAGRADRSVALMRQALRDLEDDGSRPVRAMRGILALRGVTYARRAGHTSTADDWLEQARELAQLTGDVDLHALSFGPRWVQMSTVSDLNDVDNHDEALRQVADMRLPKGHPPNRTAHFWINKARSQAWTARHDEALDSLREARKVAPQMTRYHPEVHETVGTLLRARQRATDSLREFAQWSGV</sequence>
<dbReference type="Gene3D" id="1.10.260.40">
    <property type="entry name" value="lambda repressor-like DNA-binding domains"/>
    <property type="match status" value="1"/>
</dbReference>
<dbReference type="InterPro" id="IPR010982">
    <property type="entry name" value="Lambda_DNA-bd_dom_sf"/>
</dbReference>
<dbReference type="PANTHER" id="PTHR46797">
    <property type="entry name" value="HTH-TYPE TRANSCRIPTIONAL REGULATOR"/>
    <property type="match status" value="1"/>
</dbReference>
<evidence type="ECO:0000259" key="2">
    <source>
        <dbReference type="PROSITE" id="PS50943"/>
    </source>
</evidence>